<protein>
    <submittedName>
        <fullName evidence="6">CIC11C00000002697</fullName>
    </submittedName>
</protein>
<dbReference type="GO" id="GO:0005886">
    <property type="term" value="C:plasma membrane"/>
    <property type="evidence" value="ECO:0007669"/>
    <property type="project" value="TreeGrafter"/>
</dbReference>
<keyword evidence="7" id="KW-1185">Reference proteome</keyword>
<dbReference type="PANTHER" id="PTHR23502">
    <property type="entry name" value="MAJOR FACILITATOR SUPERFAMILY"/>
    <property type="match status" value="1"/>
</dbReference>
<evidence type="ECO:0000256" key="4">
    <source>
        <dbReference type="ARBA" id="ARBA00023136"/>
    </source>
</evidence>
<dbReference type="STRING" id="45354.A0A1L0DXW4"/>
<keyword evidence="2 5" id="KW-0812">Transmembrane</keyword>
<organism evidence="6 7">
    <name type="scientific">Sungouiella intermedia</name>
    <dbReference type="NCBI Taxonomy" id="45354"/>
    <lineage>
        <taxon>Eukaryota</taxon>
        <taxon>Fungi</taxon>
        <taxon>Dikarya</taxon>
        <taxon>Ascomycota</taxon>
        <taxon>Saccharomycotina</taxon>
        <taxon>Pichiomycetes</taxon>
        <taxon>Metschnikowiaceae</taxon>
        <taxon>Sungouiella</taxon>
    </lineage>
</organism>
<comment type="subcellular location">
    <subcellularLocation>
        <location evidence="1">Membrane</location>
        <topology evidence="1">Multi-pass membrane protein</topology>
    </subcellularLocation>
</comment>
<feature type="transmembrane region" description="Helical" evidence="5">
    <location>
        <begin position="349"/>
        <end position="370"/>
    </location>
</feature>
<dbReference type="GO" id="GO:0000324">
    <property type="term" value="C:fungal-type vacuole"/>
    <property type="evidence" value="ECO:0007669"/>
    <property type="project" value="TreeGrafter"/>
</dbReference>
<dbReference type="Pfam" id="PF07690">
    <property type="entry name" value="MFS_1"/>
    <property type="match status" value="1"/>
</dbReference>
<sequence>MNNNYFAEDYVPGTTNILVSLDDSSSNHTGKPLKRTANGIILLPQPSDSPNDPLNWSKSRKMWHFLLVSFITALTAAISNDAGAAQDSLNETYGISYDAMNTGAGVLFLFIGWSCIFFAPASSLYGRRITYIVCILAGTLGSVWFAVSRRTSDTIWSQAFVGMSEACAEAQVQQSLADIFFQHQLGSVLTVYIMATSIGSFLGPLIAHLISEAQGFRWVGWWGAIVSGATLILIVFACEETVFDRSKYFPVYESENLQSVENLEETKDEVEKICDDKNGDNIGESEVNEKVQVARSSESVENSRPNDLSIDEEADPSKEKLIPYHKRIALITPSSYIEGFGFKQYLKRFVVYFKVFTLPAVWLSGILWGLQDAYMSFFLTTQDTFFYDDPWNKSETGVALMNVATLIGAVIGCIMSGILSDKHVLWLAKRNNGMYEPEYRLWLLFITLVVSPIGLIMFGVGADKGGDWPAWVVYGGLAFIGFGWGSIGDTAMSYLMDAYPEIVIQGMVGVSIINNTLACIFTFTCSLFLDKAGTLNTYIILAVIDVVSIAFIVPTLYWGKSWRRATKGLYIELVELSQGME</sequence>
<evidence type="ECO:0000256" key="3">
    <source>
        <dbReference type="ARBA" id="ARBA00022989"/>
    </source>
</evidence>
<feature type="transmembrane region" description="Helical" evidence="5">
    <location>
        <begin position="104"/>
        <end position="123"/>
    </location>
</feature>
<feature type="transmembrane region" description="Helical" evidence="5">
    <location>
        <begin position="129"/>
        <end position="147"/>
    </location>
</feature>
<evidence type="ECO:0000256" key="2">
    <source>
        <dbReference type="ARBA" id="ARBA00022692"/>
    </source>
</evidence>
<gene>
    <name evidence="6" type="ORF">SAMEA4029010_CIC11G00000002697</name>
</gene>
<evidence type="ECO:0000313" key="7">
    <source>
        <dbReference type="Proteomes" id="UP000182334"/>
    </source>
</evidence>
<feature type="transmembrane region" description="Helical" evidence="5">
    <location>
        <begin position="219"/>
        <end position="238"/>
    </location>
</feature>
<feature type="transmembrane region" description="Helical" evidence="5">
    <location>
        <begin position="399"/>
        <end position="420"/>
    </location>
</feature>
<dbReference type="Gene3D" id="1.20.1250.20">
    <property type="entry name" value="MFS general substrate transporter like domains"/>
    <property type="match status" value="1"/>
</dbReference>
<accession>A0A1L0DXW4</accession>
<feature type="transmembrane region" description="Helical" evidence="5">
    <location>
        <begin position="441"/>
        <end position="462"/>
    </location>
</feature>
<name>A0A1L0DXW4_9ASCO</name>
<dbReference type="Proteomes" id="UP000182334">
    <property type="component" value="Chromosome VI"/>
</dbReference>
<feature type="transmembrane region" description="Helical" evidence="5">
    <location>
        <begin position="468"/>
        <end position="487"/>
    </location>
</feature>
<dbReference type="AlphaFoldDB" id="A0A1L0DXW4"/>
<evidence type="ECO:0000256" key="5">
    <source>
        <dbReference type="SAM" id="Phobius"/>
    </source>
</evidence>
<dbReference type="SUPFAM" id="SSF103473">
    <property type="entry name" value="MFS general substrate transporter"/>
    <property type="match status" value="1"/>
</dbReference>
<feature type="transmembrane region" description="Helical" evidence="5">
    <location>
        <begin position="185"/>
        <end position="207"/>
    </location>
</feature>
<feature type="transmembrane region" description="Helical" evidence="5">
    <location>
        <begin position="535"/>
        <end position="558"/>
    </location>
</feature>
<dbReference type="InterPro" id="IPR036259">
    <property type="entry name" value="MFS_trans_sf"/>
</dbReference>
<reference evidence="6 7" key="1">
    <citation type="submission" date="2016-10" db="EMBL/GenBank/DDBJ databases">
        <authorList>
            <person name="de Groot N.N."/>
        </authorList>
    </citation>
    <scope>NUCLEOTIDE SEQUENCE [LARGE SCALE GENOMIC DNA]</scope>
    <source>
        <strain evidence="6 7">CBS 141442</strain>
    </source>
</reference>
<proteinExistence type="predicted"/>
<dbReference type="OrthoDB" id="5215911at2759"/>
<feature type="transmembrane region" description="Helical" evidence="5">
    <location>
        <begin position="508"/>
        <end position="529"/>
    </location>
</feature>
<keyword evidence="4 5" id="KW-0472">Membrane</keyword>
<evidence type="ECO:0000313" key="6">
    <source>
        <dbReference type="EMBL" id="SGZ57150.1"/>
    </source>
</evidence>
<dbReference type="PANTHER" id="PTHR23502:SF34">
    <property type="entry name" value="PROTEIN HOL1"/>
    <property type="match status" value="1"/>
</dbReference>
<dbReference type="EMBL" id="LT635761">
    <property type="protein sequence ID" value="SGZ57150.1"/>
    <property type="molecule type" value="Genomic_DNA"/>
</dbReference>
<dbReference type="GO" id="GO:0022857">
    <property type="term" value="F:transmembrane transporter activity"/>
    <property type="evidence" value="ECO:0007669"/>
    <property type="project" value="InterPro"/>
</dbReference>
<dbReference type="InterPro" id="IPR011701">
    <property type="entry name" value="MFS"/>
</dbReference>
<keyword evidence="3 5" id="KW-1133">Transmembrane helix</keyword>
<evidence type="ECO:0000256" key="1">
    <source>
        <dbReference type="ARBA" id="ARBA00004141"/>
    </source>
</evidence>